<evidence type="ECO:0000256" key="5">
    <source>
        <dbReference type="ARBA" id="ARBA00022840"/>
    </source>
</evidence>
<keyword evidence="5" id="KW-0067">ATP-binding</keyword>
<evidence type="ECO:0000259" key="8">
    <source>
        <dbReference type="Pfam" id="PF17042"/>
    </source>
</evidence>
<evidence type="ECO:0000256" key="4">
    <source>
        <dbReference type="ARBA" id="ARBA00022777"/>
    </source>
</evidence>
<proteinExistence type="inferred from homology"/>
<dbReference type="Gene3D" id="3.40.980.20">
    <property type="entry name" value="Four-carbon acid sugar kinase, nucleotide binding domain"/>
    <property type="match status" value="1"/>
</dbReference>
<comment type="similarity">
    <text evidence="1">Belongs to the four-carbon acid sugar kinase family.</text>
</comment>
<evidence type="ECO:0000313" key="9">
    <source>
        <dbReference type="EMBL" id="QYZ69437.1"/>
    </source>
</evidence>
<feature type="domain" description="Four-carbon acid sugar kinase N-terminal" evidence="7">
    <location>
        <begin position="7"/>
        <end position="127"/>
    </location>
</feature>
<dbReference type="InterPro" id="IPR042213">
    <property type="entry name" value="NBD_C_sf"/>
</dbReference>
<dbReference type="GO" id="GO:0005524">
    <property type="term" value="F:ATP binding"/>
    <property type="evidence" value="ECO:0007669"/>
    <property type="project" value="UniProtKB-KW"/>
</dbReference>
<dbReference type="GO" id="GO:0016301">
    <property type="term" value="F:kinase activity"/>
    <property type="evidence" value="ECO:0007669"/>
    <property type="project" value="UniProtKB-KW"/>
</dbReference>
<gene>
    <name evidence="9" type="ORF">JO391_17145</name>
</gene>
<dbReference type="SUPFAM" id="SSF142764">
    <property type="entry name" value="YgbK-like"/>
    <property type="match status" value="1"/>
</dbReference>
<evidence type="ECO:0000313" key="10">
    <source>
        <dbReference type="Proteomes" id="UP000826300"/>
    </source>
</evidence>
<accession>A0A8G0ZSW8</accession>
<evidence type="ECO:0000256" key="6">
    <source>
        <dbReference type="ARBA" id="ARBA00023277"/>
    </source>
</evidence>
<dbReference type="Proteomes" id="UP000826300">
    <property type="component" value="Chromosome"/>
</dbReference>
<sequence>MTGPDVAIIADDLTGSLDSAVPFALAGLRTVCATSVAALPAALASGARVVAVNLASREGPEAVASVRAVAAAQAVAGARVVLKKIDSRLKGHVAAEIGAVAAVLRPAGVVVCPAVPDLGRVVRDGQLEGLGVAEPLPVAARCGLAPDLGARFADAASGDDLDRLVAEAAEGTLFVGARGLATALARRMGRAARPAVAMRGPVAFVIGSRDPITLAQVERLRISGLDWVAAPDGRVPAGGSDGSVILQAVAGEGAAGDVVSSRLAEGFVRWHLADKRLLVLSGGETAAAVLDRMGVTVLEVLDEPLPGLPLCRGLDRPAGPAIVTKSGGFGAADALLRLVPEDAGKVRTG</sequence>
<protein>
    <submittedName>
        <fullName evidence="9">Four-carbon acid sugar kinase family protein</fullName>
    </submittedName>
</protein>
<evidence type="ECO:0000259" key="7">
    <source>
        <dbReference type="Pfam" id="PF07005"/>
    </source>
</evidence>
<keyword evidence="4 9" id="KW-0418">Kinase</keyword>
<organism evidence="9 10">
    <name type="scientific">Neotabrizicola shimadae</name>
    <dbReference type="NCBI Taxonomy" id="2807096"/>
    <lineage>
        <taxon>Bacteria</taxon>
        <taxon>Pseudomonadati</taxon>
        <taxon>Pseudomonadota</taxon>
        <taxon>Alphaproteobacteria</taxon>
        <taxon>Rhodobacterales</taxon>
        <taxon>Paracoccaceae</taxon>
        <taxon>Neotabrizicola</taxon>
    </lineage>
</organism>
<dbReference type="Gene3D" id="3.40.50.10840">
    <property type="entry name" value="Putative sugar-binding, N-terminal domain"/>
    <property type="match status" value="1"/>
</dbReference>
<dbReference type="RefSeq" id="WP_220661655.1">
    <property type="nucleotide sequence ID" value="NZ_CP069370.1"/>
</dbReference>
<dbReference type="InterPro" id="IPR037051">
    <property type="entry name" value="4-carb_acid_sugar_kinase_N_sf"/>
</dbReference>
<dbReference type="Pfam" id="PF17042">
    <property type="entry name" value="NBD_C"/>
    <property type="match status" value="1"/>
</dbReference>
<keyword evidence="3" id="KW-0547">Nucleotide-binding</keyword>
<dbReference type="AlphaFoldDB" id="A0A8G0ZSW8"/>
<dbReference type="Pfam" id="PF07005">
    <property type="entry name" value="SBD_N"/>
    <property type="match status" value="1"/>
</dbReference>
<dbReference type="InterPro" id="IPR010737">
    <property type="entry name" value="4-carb_acid_sugar_kinase_N"/>
</dbReference>
<evidence type="ECO:0000256" key="2">
    <source>
        <dbReference type="ARBA" id="ARBA00022679"/>
    </source>
</evidence>
<keyword evidence="2" id="KW-0808">Transferase</keyword>
<dbReference type="EMBL" id="CP069370">
    <property type="protein sequence ID" value="QYZ69437.1"/>
    <property type="molecule type" value="Genomic_DNA"/>
</dbReference>
<feature type="domain" description="Four-carbon acid sugar kinase nucleotide binding" evidence="8">
    <location>
        <begin position="251"/>
        <end position="335"/>
    </location>
</feature>
<reference evidence="9" key="1">
    <citation type="submission" date="2021-02" db="EMBL/GenBank/DDBJ databases">
        <title>Rhodobacter shimadae sp. nov., an aerobic anoxygenic phototrophic bacterium isolated from a hot spring.</title>
        <authorList>
            <person name="Muramatsu S."/>
            <person name="Haruta S."/>
            <person name="Hirose S."/>
            <person name="Hanada S."/>
        </authorList>
    </citation>
    <scope>NUCLEOTIDE SEQUENCE</scope>
    <source>
        <strain evidence="9">N10</strain>
    </source>
</reference>
<keyword evidence="6" id="KW-0119">Carbohydrate metabolism</keyword>
<evidence type="ECO:0000256" key="1">
    <source>
        <dbReference type="ARBA" id="ARBA00005715"/>
    </source>
</evidence>
<evidence type="ECO:0000256" key="3">
    <source>
        <dbReference type="ARBA" id="ARBA00022741"/>
    </source>
</evidence>
<dbReference type="KEGG" id="nsm:JO391_17145"/>
<name>A0A8G0ZSW8_9RHOB</name>
<dbReference type="InterPro" id="IPR031475">
    <property type="entry name" value="NBD_C"/>
</dbReference>
<keyword evidence="10" id="KW-1185">Reference proteome</keyword>